<dbReference type="GO" id="GO:0016788">
    <property type="term" value="F:hydrolase activity, acting on ester bonds"/>
    <property type="evidence" value="ECO:0007669"/>
    <property type="project" value="InterPro"/>
</dbReference>
<comment type="caution">
    <text evidence="2">The sequence shown here is derived from an EMBL/GenBank/DDBJ whole genome shotgun (WGS) entry which is preliminary data.</text>
</comment>
<accession>A0A1Y2E7K2</accession>
<dbReference type="STRING" id="1141098.A0A1Y2E7K2"/>
<proteinExistence type="predicted"/>
<organism evidence="2 3">
    <name type="scientific">Pseudomassariella vexata</name>
    <dbReference type="NCBI Taxonomy" id="1141098"/>
    <lineage>
        <taxon>Eukaryota</taxon>
        <taxon>Fungi</taxon>
        <taxon>Dikarya</taxon>
        <taxon>Ascomycota</taxon>
        <taxon>Pezizomycotina</taxon>
        <taxon>Sordariomycetes</taxon>
        <taxon>Xylariomycetidae</taxon>
        <taxon>Amphisphaeriales</taxon>
        <taxon>Pseudomassariaceae</taxon>
        <taxon>Pseudomassariella</taxon>
    </lineage>
</organism>
<dbReference type="RefSeq" id="XP_040718144.1">
    <property type="nucleotide sequence ID" value="XM_040862673.1"/>
</dbReference>
<dbReference type="InParanoid" id="A0A1Y2E7K2"/>
<keyword evidence="3" id="KW-1185">Reference proteome</keyword>
<keyword evidence="1" id="KW-0378">Hydrolase</keyword>
<dbReference type="GeneID" id="63778885"/>
<dbReference type="PANTHER" id="PTHR45648">
    <property type="entry name" value="GDSL LIPASE/ACYLHYDROLASE FAMILY PROTEIN (AFU_ORTHOLOGUE AFUA_4G14700)"/>
    <property type="match status" value="1"/>
</dbReference>
<dbReference type="InterPro" id="IPR051058">
    <property type="entry name" value="GDSL_Est/Lipase"/>
</dbReference>
<dbReference type="OrthoDB" id="1600564at2759"/>
<reference evidence="2 3" key="1">
    <citation type="submission" date="2016-07" db="EMBL/GenBank/DDBJ databases">
        <title>Pervasive Adenine N6-methylation of Active Genes in Fungi.</title>
        <authorList>
            <consortium name="DOE Joint Genome Institute"/>
            <person name="Mondo S.J."/>
            <person name="Dannebaum R.O."/>
            <person name="Kuo R.C."/>
            <person name="Labutti K."/>
            <person name="Haridas S."/>
            <person name="Kuo A."/>
            <person name="Salamov A."/>
            <person name="Ahrendt S.R."/>
            <person name="Lipzen A."/>
            <person name="Sullivan W."/>
            <person name="Andreopoulos W.B."/>
            <person name="Clum A."/>
            <person name="Lindquist E."/>
            <person name="Daum C."/>
            <person name="Ramamoorthy G.K."/>
            <person name="Gryganskyi A."/>
            <person name="Culley D."/>
            <person name="Magnuson J.K."/>
            <person name="James T.Y."/>
            <person name="O'Malley M.A."/>
            <person name="Stajich J.E."/>
            <person name="Spatafora J.W."/>
            <person name="Visel A."/>
            <person name="Grigoriev I.V."/>
        </authorList>
    </citation>
    <scope>NUCLEOTIDE SEQUENCE [LARGE SCALE GENOMIC DNA]</scope>
    <source>
        <strain evidence="2 3">CBS 129021</strain>
    </source>
</reference>
<dbReference type="Proteomes" id="UP000193689">
    <property type="component" value="Unassembled WGS sequence"/>
</dbReference>
<sequence length="347" mass="39132">MRLFPILVAAGAVANSWKSSSLQNLRGPHNVITFGDSYTDEGRLSAYFSNNGQPPPPGTSTAGSNFTASGGYAWGYFATQKLGAKYYDYAVSGAYCSNEIFSRYLAGINRTYPSVLEDEIPSFVQEAGNKTFYPNREADNSIYAIWIGTNDLGNDAFLVDSQKPGLTITNFVECIWEVFDIIHKNGGRHFVILNEAPLELSPLYAAQQNFGVSDNHYWTNKASYNMTEYEQKIKEYTTNVNTMFHYGVPFQNVVQKRWHGSSFTVFDVHSLITDIYNEPEKYLDAPFNSTGFYRECNEDGSVCTNSENPLSSFLWYDELHPSEKTDEIIGNEFAKLVKGKSKYAIYW</sequence>
<evidence type="ECO:0000256" key="1">
    <source>
        <dbReference type="ARBA" id="ARBA00022801"/>
    </source>
</evidence>
<protein>
    <submittedName>
        <fullName evidence="2">Acetyl esterase</fullName>
    </submittedName>
</protein>
<dbReference type="Gene3D" id="3.40.50.1110">
    <property type="entry name" value="SGNH hydrolase"/>
    <property type="match status" value="1"/>
</dbReference>
<dbReference type="InterPro" id="IPR036514">
    <property type="entry name" value="SGNH_hydro_sf"/>
</dbReference>
<evidence type="ECO:0000313" key="3">
    <source>
        <dbReference type="Proteomes" id="UP000193689"/>
    </source>
</evidence>
<dbReference type="EMBL" id="MCFJ01000004">
    <property type="protein sequence ID" value="ORY67520.1"/>
    <property type="molecule type" value="Genomic_DNA"/>
</dbReference>
<dbReference type="AlphaFoldDB" id="A0A1Y2E7K2"/>
<dbReference type="CDD" id="cd01846">
    <property type="entry name" value="fatty_acyltransferase_like"/>
    <property type="match status" value="1"/>
</dbReference>
<dbReference type="SUPFAM" id="SSF52266">
    <property type="entry name" value="SGNH hydrolase"/>
    <property type="match status" value="1"/>
</dbReference>
<dbReference type="InterPro" id="IPR001087">
    <property type="entry name" value="GDSL"/>
</dbReference>
<dbReference type="PANTHER" id="PTHR45648:SF22">
    <property type="entry name" value="GDSL LIPASE_ACYLHYDROLASE FAMILY PROTEIN (AFU_ORTHOLOGUE AFUA_4G14700)"/>
    <property type="match status" value="1"/>
</dbReference>
<dbReference type="Pfam" id="PF00657">
    <property type="entry name" value="Lipase_GDSL"/>
    <property type="match status" value="1"/>
</dbReference>
<name>A0A1Y2E7K2_9PEZI</name>
<evidence type="ECO:0000313" key="2">
    <source>
        <dbReference type="EMBL" id="ORY67520.1"/>
    </source>
</evidence>
<gene>
    <name evidence="2" type="ORF">BCR38DRAFT_464663</name>
</gene>